<evidence type="ECO:0000256" key="10">
    <source>
        <dbReference type="PIRSR" id="PIRSR000388-2"/>
    </source>
</evidence>
<comment type="pathway">
    <text evidence="1 8">Cofactor biosynthesis; (R)-pantothenate biosynthesis; (R)-pantoate from 3-methyl-2-oxobutanoate: step 1/2.</text>
</comment>
<dbReference type="Proteomes" id="UP000025238">
    <property type="component" value="Chromosome"/>
</dbReference>
<keyword evidence="8" id="KW-0963">Cytoplasm</keyword>
<comment type="function">
    <text evidence="7 8">Catalyzes the reversible reaction in which hydroxymethyl group from 5,10-methylenetetrahydrofolate is transferred onto alpha-ketoisovalerate to form ketopantoate.</text>
</comment>
<comment type="subcellular location">
    <subcellularLocation>
        <location evidence="8">Cytoplasm</location>
    </subcellularLocation>
</comment>
<dbReference type="GO" id="GO:0003864">
    <property type="term" value="F:3-methyl-2-oxobutanoate hydroxymethyltransferase activity"/>
    <property type="evidence" value="ECO:0007669"/>
    <property type="project" value="UniProtKB-UniRule"/>
</dbReference>
<dbReference type="GO" id="GO:0005737">
    <property type="term" value="C:cytoplasm"/>
    <property type="evidence" value="ECO:0007669"/>
    <property type="project" value="UniProtKB-SubCell"/>
</dbReference>
<dbReference type="InterPro" id="IPR015813">
    <property type="entry name" value="Pyrv/PenolPyrv_kinase-like_dom"/>
</dbReference>
<evidence type="ECO:0000256" key="9">
    <source>
        <dbReference type="PIRSR" id="PIRSR000388-1"/>
    </source>
</evidence>
<comment type="catalytic activity">
    <reaction evidence="8">
        <text>(6R)-5,10-methylene-5,6,7,8-tetrahydrofolate + 3-methyl-2-oxobutanoate + H2O = 2-dehydropantoate + (6S)-5,6,7,8-tetrahydrofolate</text>
        <dbReference type="Rhea" id="RHEA:11824"/>
        <dbReference type="ChEBI" id="CHEBI:11561"/>
        <dbReference type="ChEBI" id="CHEBI:11851"/>
        <dbReference type="ChEBI" id="CHEBI:15377"/>
        <dbReference type="ChEBI" id="CHEBI:15636"/>
        <dbReference type="ChEBI" id="CHEBI:57453"/>
        <dbReference type="EC" id="2.1.2.11"/>
    </reaction>
</comment>
<evidence type="ECO:0000256" key="7">
    <source>
        <dbReference type="ARBA" id="ARBA00056497"/>
    </source>
</evidence>
<dbReference type="PATRIC" id="fig|316.97.peg.3398"/>
<dbReference type="CDD" id="cd06557">
    <property type="entry name" value="KPHMT-like"/>
    <property type="match status" value="1"/>
</dbReference>
<keyword evidence="6 8" id="KW-0479">Metal-binding</keyword>
<feature type="active site" description="Proton acceptor" evidence="8 9">
    <location>
        <position position="181"/>
    </location>
</feature>
<feature type="binding site" evidence="8 11">
    <location>
        <position position="114"/>
    </location>
    <ligand>
        <name>Mg(2+)</name>
        <dbReference type="ChEBI" id="CHEBI:18420"/>
    </ligand>
</feature>
<protein>
    <recommendedName>
        <fullName evidence="8">3-methyl-2-oxobutanoate hydroxymethyltransferase</fullName>
        <ecNumber evidence="8">2.1.2.11</ecNumber>
    </recommendedName>
    <alternativeName>
        <fullName evidence="8">Ketopantoate hydroxymethyltransferase</fullName>
        <shortName evidence="8">KPHMT</shortName>
    </alternativeName>
</protein>
<proteinExistence type="inferred from homology"/>
<evidence type="ECO:0000256" key="1">
    <source>
        <dbReference type="ARBA" id="ARBA00005033"/>
    </source>
</evidence>
<feature type="binding site" evidence="8 10">
    <location>
        <position position="84"/>
    </location>
    <ligand>
        <name>3-methyl-2-oxobutanoate</name>
        <dbReference type="ChEBI" id="CHEBI:11851"/>
    </ligand>
</feature>
<dbReference type="GO" id="GO:0032259">
    <property type="term" value="P:methylation"/>
    <property type="evidence" value="ECO:0007669"/>
    <property type="project" value="UniProtKB-KW"/>
</dbReference>
<comment type="similarity">
    <text evidence="2 8">Belongs to the PanB family.</text>
</comment>
<comment type="subunit">
    <text evidence="3 8">Homodecamer; pentamer of dimers.</text>
</comment>
<dbReference type="NCBIfam" id="NF001452">
    <property type="entry name" value="PRK00311.1"/>
    <property type="match status" value="1"/>
</dbReference>
<dbReference type="Gene3D" id="3.20.20.60">
    <property type="entry name" value="Phosphoenolpyruvate-binding domains"/>
    <property type="match status" value="1"/>
</dbReference>
<feature type="binding site" evidence="8 10">
    <location>
        <begin position="45"/>
        <end position="46"/>
    </location>
    <ligand>
        <name>3-methyl-2-oxobutanoate</name>
        <dbReference type="ChEBI" id="CHEBI:11851"/>
    </ligand>
</feature>
<organism evidence="12 13">
    <name type="scientific">Stutzerimonas stutzeri</name>
    <name type="common">Pseudomonas stutzeri</name>
    <dbReference type="NCBI Taxonomy" id="316"/>
    <lineage>
        <taxon>Bacteria</taxon>
        <taxon>Pseudomonadati</taxon>
        <taxon>Pseudomonadota</taxon>
        <taxon>Gammaproteobacteria</taxon>
        <taxon>Pseudomonadales</taxon>
        <taxon>Pseudomonadaceae</taxon>
        <taxon>Stutzerimonas</taxon>
    </lineage>
</organism>
<dbReference type="PIRSF" id="PIRSF000388">
    <property type="entry name" value="Pantoate_hydroxy_MeTrfase"/>
    <property type="match status" value="1"/>
</dbReference>
<dbReference type="EMBL" id="CP007509">
    <property type="protein sequence ID" value="AHY44079.1"/>
    <property type="molecule type" value="Genomic_DNA"/>
</dbReference>
<evidence type="ECO:0000256" key="11">
    <source>
        <dbReference type="PIRSR" id="PIRSR000388-3"/>
    </source>
</evidence>
<dbReference type="OrthoDB" id="9781789at2"/>
<evidence type="ECO:0000256" key="2">
    <source>
        <dbReference type="ARBA" id="ARBA00008676"/>
    </source>
</evidence>
<keyword evidence="4 8" id="KW-0566">Pantothenate biosynthesis</keyword>
<comment type="cofactor">
    <cofactor evidence="8 11">
        <name>Mg(2+)</name>
        <dbReference type="ChEBI" id="CHEBI:18420"/>
    </cofactor>
    <text evidence="8 11">Binds 1 Mg(2+) ion per subunit.</text>
</comment>
<evidence type="ECO:0000256" key="6">
    <source>
        <dbReference type="ARBA" id="ARBA00022723"/>
    </source>
</evidence>
<accession>A0A023WWB7</accession>
<dbReference type="HAMAP" id="MF_00156">
    <property type="entry name" value="PanB"/>
    <property type="match status" value="1"/>
</dbReference>
<evidence type="ECO:0000256" key="4">
    <source>
        <dbReference type="ARBA" id="ARBA00022655"/>
    </source>
</evidence>
<evidence type="ECO:0000313" key="13">
    <source>
        <dbReference type="Proteomes" id="UP000025238"/>
    </source>
</evidence>
<dbReference type="EC" id="2.1.2.11" evidence="8"/>
<keyword evidence="8 11" id="KW-0460">Magnesium</keyword>
<keyword evidence="12" id="KW-0489">Methyltransferase</keyword>
<evidence type="ECO:0000256" key="5">
    <source>
        <dbReference type="ARBA" id="ARBA00022679"/>
    </source>
</evidence>
<evidence type="ECO:0000256" key="8">
    <source>
        <dbReference type="HAMAP-Rule" id="MF_00156"/>
    </source>
</evidence>
<dbReference type="FunFam" id="3.20.20.60:FF:000003">
    <property type="entry name" value="3-methyl-2-oxobutanoate hydroxymethyltransferase"/>
    <property type="match status" value="1"/>
</dbReference>
<dbReference type="SUPFAM" id="SSF51621">
    <property type="entry name" value="Phosphoenolpyruvate/pyruvate domain"/>
    <property type="match status" value="1"/>
</dbReference>
<gene>
    <name evidence="8 12" type="primary">panB</name>
    <name evidence="12" type="ORF">UIB01_17000</name>
</gene>
<dbReference type="AlphaFoldDB" id="A0A023WWB7"/>
<feature type="binding site" evidence="8 10">
    <location>
        <position position="112"/>
    </location>
    <ligand>
        <name>3-methyl-2-oxobutanoate</name>
        <dbReference type="ChEBI" id="CHEBI:11851"/>
    </ligand>
</feature>
<evidence type="ECO:0000313" key="12">
    <source>
        <dbReference type="EMBL" id="AHY44079.1"/>
    </source>
</evidence>
<reference evidence="12 13" key="1">
    <citation type="submission" date="2014-03" db="EMBL/GenBank/DDBJ databases">
        <title>Complete genome sequence of Pseudomonas stutzeri 19SMN4.</title>
        <authorList>
            <person name="Brunet-Galmes I."/>
            <person name="Nogales B."/>
            <person name="Busquets A."/>
            <person name="Pena A."/>
            <person name="Gomila M."/>
            <person name="Garcia-Valdes E."/>
            <person name="Lalucat J."/>
            <person name="Bennasar A."/>
            <person name="Bosch R."/>
        </authorList>
    </citation>
    <scope>NUCLEOTIDE SEQUENCE [LARGE SCALE GENOMIC DNA]</scope>
    <source>
        <strain evidence="12 13">19SMN4</strain>
    </source>
</reference>
<feature type="binding site" evidence="8 11">
    <location>
        <position position="45"/>
    </location>
    <ligand>
        <name>Mg(2+)</name>
        <dbReference type="ChEBI" id="CHEBI:18420"/>
    </ligand>
</feature>
<dbReference type="PANTHER" id="PTHR20881:SF0">
    <property type="entry name" value="3-METHYL-2-OXOBUTANOATE HYDROXYMETHYLTRANSFERASE"/>
    <property type="match status" value="1"/>
</dbReference>
<feature type="binding site" evidence="8 11">
    <location>
        <position position="84"/>
    </location>
    <ligand>
        <name>Mg(2+)</name>
        <dbReference type="ChEBI" id="CHEBI:18420"/>
    </ligand>
</feature>
<dbReference type="UniPathway" id="UPA00028">
    <property type="reaction ID" value="UER00003"/>
</dbReference>
<dbReference type="Pfam" id="PF02548">
    <property type="entry name" value="Pantoate_transf"/>
    <property type="match status" value="1"/>
</dbReference>
<keyword evidence="5 8" id="KW-0808">Transferase</keyword>
<evidence type="ECO:0000256" key="3">
    <source>
        <dbReference type="ARBA" id="ARBA00011424"/>
    </source>
</evidence>
<name>A0A023WWB7_STUST</name>
<dbReference type="PANTHER" id="PTHR20881">
    <property type="entry name" value="3-METHYL-2-OXOBUTANOATE HYDROXYMETHYLTRANSFERASE"/>
    <property type="match status" value="1"/>
</dbReference>
<sequence length="266" mass="28077">MPDVTLTTLQGLKQKGEKIVMLTCYDATFAKTACDAGVEMLLIGDSLGMVLQGHDSTLPVTVADMAYHTASVKRGNRGAMIVADLPFMANATTEQTLNNSAVLMQAGAHMIKLEGTAWLAESIRLLAERGIPVCAHMGLTPQAVNLFGGYKVQGREEAQAQQMLEDAQALEAAGAAMLLLECVPSELAARITRAVQIPVIGIGAGSDTDGQVLVLHDMLGLSLSGRVPKFVKNFMREHGDIPSAIAGYVKAVKATEFPAAEHGFSA</sequence>
<dbReference type="NCBIfam" id="TIGR00222">
    <property type="entry name" value="panB"/>
    <property type="match status" value="1"/>
</dbReference>
<dbReference type="InterPro" id="IPR003700">
    <property type="entry name" value="Pantoate_hydroxy_MeTrfase"/>
</dbReference>
<dbReference type="GO" id="GO:0008168">
    <property type="term" value="F:methyltransferase activity"/>
    <property type="evidence" value="ECO:0007669"/>
    <property type="project" value="UniProtKB-KW"/>
</dbReference>
<dbReference type="GO" id="GO:0015940">
    <property type="term" value="P:pantothenate biosynthetic process"/>
    <property type="evidence" value="ECO:0007669"/>
    <property type="project" value="UniProtKB-UniRule"/>
</dbReference>
<dbReference type="InterPro" id="IPR040442">
    <property type="entry name" value="Pyrv_kinase-like_dom_sf"/>
</dbReference>
<dbReference type="GO" id="GO:0000287">
    <property type="term" value="F:magnesium ion binding"/>
    <property type="evidence" value="ECO:0007669"/>
    <property type="project" value="TreeGrafter"/>
</dbReference>
<dbReference type="KEGG" id="pstu:UIB01_17000"/>